<keyword evidence="3" id="KW-0808">Transferase</keyword>
<feature type="transmembrane region" description="Helical" evidence="1">
    <location>
        <begin position="170"/>
        <end position="191"/>
    </location>
</feature>
<dbReference type="PANTHER" id="PTHR34220">
    <property type="entry name" value="SENSOR HISTIDINE KINASE YPDA"/>
    <property type="match status" value="1"/>
</dbReference>
<keyword evidence="4" id="KW-1185">Reference proteome</keyword>
<dbReference type="InterPro" id="IPR036890">
    <property type="entry name" value="HATPase_C_sf"/>
</dbReference>
<feature type="transmembrane region" description="Helical" evidence="1">
    <location>
        <begin position="43"/>
        <end position="61"/>
    </location>
</feature>
<feature type="domain" description="Signal transduction histidine kinase internal region" evidence="2">
    <location>
        <begin position="212"/>
        <end position="289"/>
    </location>
</feature>
<dbReference type="Proteomes" id="UP000183200">
    <property type="component" value="Unassembled WGS sequence"/>
</dbReference>
<dbReference type="Pfam" id="PF06580">
    <property type="entry name" value="His_kinase"/>
    <property type="match status" value="1"/>
</dbReference>
<feature type="transmembrane region" description="Helical" evidence="1">
    <location>
        <begin position="113"/>
        <end position="136"/>
    </location>
</feature>
<dbReference type="InterPro" id="IPR050640">
    <property type="entry name" value="Bact_2-comp_sensor_kinase"/>
</dbReference>
<proteinExistence type="predicted"/>
<dbReference type="GO" id="GO:0000155">
    <property type="term" value="F:phosphorelay sensor kinase activity"/>
    <property type="evidence" value="ECO:0007669"/>
    <property type="project" value="InterPro"/>
</dbReference>
<name>A0A1G9IV37_9SPHI</name>
<dbReference type="PANTHER" id="PTHR34220:SF9">
    <property type="entry name" value="SIGNAL TRANSDUCTION HISTIDINE KINASE INTERNAL REGION DOMAIN-CONTAINING PROTEIN"/>
    <property type="match status" value="1"/>
</dbReference>
<dbReference type="InterPro" id="IPR010559">
    <property type="entry name" value="Sig_transdc_His_kin_internal"/>
</dbReference>
<keyword evidence="3" id="KW-0418">Kinase</keyword>
<dbReference type="AlphaFoldDB" id="A0A1G9IV37"/>
<reference evidence="4" key="1">
    <citation type="submission" date="2016-10" db="EMBL/GenBank/DDBJ databases">
        <authorList>
            <person name="Varghese N."/>
            <person name="Submissions S."/>
        </authorList>
    </citation>
    <scope>NUCLEOTIDE SEQUENCE [LARGE SCALE GENOMIC DNA]</scope>
    <source>
        <strain evidence="4">DSM 19110</strain>
    </source>
</reference>
<keyword evidence="1" id="KW-0472">Membrane</keyword>
<keyword evidence="1" id="KW-0812">Transmembrane</keyword>
<keyword evidence="1" id="KW-1133">Transmembrane helix</keyword>
<evidence type="ECO:0000259" key="2">
    <source>
        <dbReference type="Pfam" id="PF06580"/>
    </source>
</evidence>
<dbReference type="Gene3D" id="3.30.565.10">
    <property type="entry name" value="Histidine kinase-like ATPase, C-terminal domain"/>
    <property type="match status" value="1"/>
</dbReference>
<accession>A0A1G9IV37</accession>
<gene>
    <name evidence="3" type="ORF">SAMN05421820_10167</name>
</gene>
<evidence type="ECO:0000256" key="1">
    <source>
        <dbReference type="SAM" id="Phobius"/>
    </source>
</evidence>
<evidence type="ECO:0000313" key="4">
    <source>
        <dbReference type="Proteomes" id="UP000183200"/>
    </source>
</evidence>
<protein>
    <submittedName>
        <fullName evidence="3">Histidine kinase</fullName>
    </submittedName>
</protein>
<organism evidence="3 4">
    <name type="scientific">Pedobacter steynii</name>
    <dbReference type="NCBI Taxonomy" id="430522"/>
    <lineage>
        <taxon>Bacteria</taxon>
        <taxon>Pseudomonadati</taxon>
        <taxon>Bacteroidota</taxon>
        <taxon>Sphingobacteriia</taxon>
        <taxon>Sphingobacteriales</taxon>
        <taxon>Sphingobacteriaceae</taxon>
        <taxon>Pedobacter</taxon>
    </lineage>
</organism>
<dbReference type="EMBL" id="FNGY01000001">
    <property type="protein sequence ID" value="SDL29030.1"/>
    <property type="molecule type" value="Genomic_DNA"/>
</dbReference>
<dbReference type="SUPFAM" id="SSF55874">
    <property type="entry name" value="ATPase domain of HSP90 chaperone/DNA topoisomerase II/histidine kinase"/>
    <property type="match status" value="1"/>
</dbReference>
<evidence type="ECO:0000313" key="3">
    <source>
        <dbReference type="EMBL" id="SDL29030.1"/>
    </source>
</evidence>
<feature type="transmembrane region" description="Helical" evidence="1">
    <location>
        <begin position="73"/>
        <end position="93"/>
    </location>
</feature>
<dbReference type="GO" id="GO:0016020">
    <property type="term" value="C:membrane"/>
    <property type="evidence" value="ECO:0007669"/>
    <property type="project" value="InterPro"/>
</dbReference>
<sequence>MINSAFVPKYLRSCTFYFIRYSDWYICLRIMEKQEENKRKISLYWKCQLIGWSLASFYWLYQAFFLGRIFNPVAGLVHFIFDVIIGIGLTHIYRSIAKKNQWGQLATSRLMWYIIPSIVVLAFLYMMLICGKLYLINDYFFYVKDRNAKAYPEDMYSSLKMFLRYNGMNIFMTGFRLMSIWVLAYHLYLYAKREIRATKENAALVLAAKETQLINLSAQLNPHFLFNSLNNIKALVVDDPKAARRGIDLLSELLRISLYRNQVLLIPIKDELSLVKDYLELEKLRFGERMDSLMETDQELDEVMIPPLSIHTLVENAIKHGIAKKKNGGIVRIGVKKAGEELQISVLSPGALDPETGHKGLGLRNLEERLALQYEGKASVALMPFDHNIVLATILIPLT</sequence>